<dbReference type="AlphaFoldDB" id="A0A290WSE7"/>
<evidence type="ECO:0000313" key="19">
    <source>
        <dbReference type="EMBL" id="ATD59829.1"/>
    </source>
</evidence>
<keyword evidence="11 14" id="KW-0472">Membrane</keyword>
<evidence type="ECO:0000256" key="11">
    <source>
        <dbReference type="ARBA" id="ARBA00023136"/>
    </source>
</evidence>
<evidence type="ECO:0000256" key="6">
    <source>
        <dbReference type="ARBA" id="ARBA00022692"/>
    </source>
</evidence>
<sequence>MVLAVAITLAYPCAQAQQLDQTDHSIDTVVVSGSRAQSWLSETPQAIGVVNAKTLERDKPKTMGDILNRIAGVYWNDLGNEQHSMSIRQPIGTNAVYQYLEDGIPIRPLGVFNHNSLNEMNMAGASGVEVVKGAASSLYGSNAVGGAVNFLTAGASATPTAKVGVRRDNVGGYTRYDTSASDTWGPLGLRFSHYSSRRSRDNWQEYSYGDKDSFSLRADYALSPTSQLRATIVHTDLDAAMTGSLFENDYRANPGKSLNTFTYRKDKTTRMNLAWEGATTANGTSTVTVFTRKNDHGQIPAYSIGSCAGMLCKGVINNNHVDSLGLDVKHQQEFAWLRSRLIAGVYVDKSDNPFVSDNLSIVRDAATGRYLRYTLANASNPQGVRDYQTDILNTAVFAQWEFSPLAGTRVVLGGRSDAIRYDYHNNLAPGGSVNYGAPDESRSFSHVSPKLGATYAIGQAGSAYANVSQGFTPPEVSQLYGKTGIADLQPSVYNNYELGLRWAFLQGRLKLDTALYRLDGRDTIVSYTLSPGNSENRNAGRTRSEGLELGLNYDSGPFDARFATAIARHRYLRYQVSASLDYSGRSMPQAPRDITSIEIGYKPVAGARVALEAVHQGRYWMNNANTVEYKGHALLNLRASYQLARGLEAWAQVRNLMDKRYADSASSSYSGVGSYAANTQNQYTPGAPRSVMLGLGYTFNAL</sequence>
<comment type="subcellular location">
    <subcellularLocation>
        <location evidence="1 14">Cell outer membrane</location>
        <topology evidence="1 14">Multi-pass membrane protein</topology>
    </subcellularLocation>
</comment>
<reference evidence="19 20" key="1">
    <citation type="submission" date="2017-09" db="EMBL/GenBank/DDBJ databases">
        <title>Complete genome sequence of Janthinobacterium svalbardensis PAMC 27463.</title>
        <authorList>
            <person name="Cho Y.-J."/>
            <person name="Cho A."/>
            <person name="Kim O.-S."/>
            <person name="Lee J.-I."/>
        </authorList>
    </citation>
    <scope>NUCLEOTIDE SEQUENCE [LARGE SCALE GENOMIC DNA]</scope>
    <source>
        <strain evidence="19 20">PAMC 27463</strain>
    </source>
</reference>
<feature type="short sequence motif" description="TonB box" evidence="15">
    <location>
        <begin position="28"/>
        <end position="34"/>
    </location>
</feature>
<evidence type="ECO:0000256" key="16">
    <source>
        <dbReference type="RuleBase" id="RU003357"/>
    </source>
</evidence>
<keyword evidence="9" id="KW-0406">Ion transport</keyword>
<dbReference type="PROSITE" id="PS52016">
    <property type="entry name" value="TONB_DEPENDENT_REC_3"/>
    <property type="match status" value="1"/>
</dbReference>
<dbReference type="PANTHER" id="PTHR32552">
    <property type="entry name" value="FERRICHROME IRON RECEPTOR-RELATED"/>
    <property type="match status" value="1"/>
</dbReference>
<dbReference type="Gene3D" id="2.170.130.10">
    <property type="entry name" value="TonB-dependent receptor, plug domain"/>
    <property type="match status" value="1"/>
</dbReference>
<dbReference type="InterPro" id="IPR010916">
    <property type="entry name" value="TonB_box_CS"/>
</dbReference>
<dbReference type="KEGG" id="jsv:CNX70_06225"/>
<keyword evidence="8" id="KW-0408">Iron</keyword>
<keyword evidence="3 14" id="KW-0813">Transport</keyword>
<dbReference type="EMBL" id="CP023422">
    <property type="protein sequence ID" value="ATD59829.1"/>
    <property type="molecule type" value="Genomic_DNA"/>
</dbReference>
<evidence type="ECO:0000313" key="20">
    <source>
        <dbReference type="Proteomes" id="UP000218437"/>
    </source>
</evidence>
<evidence type="ECO:0000256" key="7">
    <source>
        <dbReference type="ARBA" id="ARBA00022729"/>
    </source>
</evidence>
<dbReference type="Gene3D" id="2.40.170.20">
    <property type="entry name" value="TonB-dependent receptor, beta-barrel domain"/>
    <property type="match status" value="1"/>
</dbReference>
<evidence type="ECO:0000256" key="14">
    <source>
        <dbReference type="PROSITE-ProRule" id="PRU01360"/>
    </source>
</evidence>
<name>A0A290WSE7_9BURK</name>
<feature type="domain" description="TonB-dependent receptor-like beta-barrel" evidence="17">
    <location>
        <begin position="249"/>
        <end position="656"/>
    </location>
</feature>
<keyword evidence="6 14" id="KW-0812">Transmembrane</keyword>
<evidence type="ECO:0000256" key="13">
    <source>
        <dbReference type="ARBA" id="ARBA00023237"/>
    </source>
</evidence>
<dbReference type="SUPFAM" id="SSF56935">
    <property type="entry name" value="Porins"/>
    <property type="match status" value="1"/>
</dbReference>
<dbReference type="Pfam" id="PF00593">
    <property type="entry name" value="TonB_dep_Rec_b-barrel"/>
    <property type="match status" value="1"/>
</dbReference>
<dbReference type="InterPro" id="IPR037066">
    <property type="entry name" value="Plug_dom_sf"/>
</dbReference>
<evidence type="ECO:0000256" key="3">
    <source>
        <dbReference type="ARBA" id="ARBA00022448"/>
    </source>
</evidence>
<evidence type="ECO:0000256" key="15">
    <source>
        <dbReference type="PROSITE-ProRule" id="PRU10143"/>
    </source>
</evidence>
<dbReference type="Proteomes" id="UP000218437">
    <property type="component" value="Chromosome"/>
</dbReference>
<dbReference type="InterPro" id="IPR012910">
    <property type="entry name" value="Plug_dom"/>
</dbReference>
<gene>
    <name evidence="19" type="ORF">CNX70_06225</name>
</gene>
<dbReference type="GO" id="GO:0006826">
    <property type="term" value="P:iron ion transport"/>
    <property type="evidence" value="ECO:0007669"/>
    <property type="project" value="UniProtKB-KW"/>
</dbReference>
<dbReference type="PROSITE" id="PS00430">
    <property type="entry name" value="TONB_DEPENDENT_REC_1"/>
    <property type="match status" value="1"/>
</dbReference>
<dbReference type="PANTHER" id="PTHR32552:SF81">
    <property type="entry name" value="TONB-DEPENDENT OUTER MEMBRANE RECEPTOR"/>
    <property type="match status" value="1"/>
</dbReference>
<dbReference type="GO" id="GO:0009279">
    <property type="term" value="C:cell outer membrane"/>
    <property type="evidence" value="ECO:0007669"/>
    <property type="project" value="UniProtKB-SubCell"/>
</dbReference>
<feature type="domain" description="TonB-dependent receptor plug" evidence="18">
    <location>
        <begin position="41"/>
        <end position="147"/>
    </location>
</feature>
<keyword evidence="4 14" id="KW-1134">Transmembrane beta strand</keyword>
<evidence type="ECO:0000256" key="4">
    <source>
        <dbReference type="ARBA" id="ARBA00022452"/>
    </source>
</evidence>
<evidence type="ECO:0000256" key="12">
    <source>
        <dbReference type="ARBA" id="ARBA00023170"/>
    </source>
</evidence>
<comment type="similarity">
    <text evidence="2 14 16">Belongs to the TonB-dependent receptor family.</text>
</comment>
<dbReference type="Pfam" id="PF07715">
    <property type="entry name" value="Plug"/>
    <property type="match status" value="1"/>
</dbReference>
<evidence type="ECO:0000256" key="10">
    <source>
        <dbReference type="ARBA" id="ARBA00023077"/>
    </source>
</evidence>
<proteinExistence type="inferred from homology"/>
<keyword evidence="20" id="KW-1185">Reference proteome</keyword>
<keyword evidence="10 15" id="KW-0798">TonB box</keyword>
<accession>A0A290WSE7</accession>
<evidence type="ECO:0000256" key="5">
    <source>
        <dbReference type="ARBA" id="ARBA00022496"/>
    </source>
</evidence>
<evidence type="ECO:0000256" key="1">
    <source>
        <dbReference type="ARBA" id="ARBA00004571"/>
    </source>
</evidence>
<protein>
    <submittedName>
        <fullName evidence="19">Outer membrane receptor protein</fullName>
    </submittedName>
</protein>
<evidence type="ECO:0000256" key="9">
    <source>
        <dbReference type="ARBA" id="ARBA00023065"/>
    </source>
</evidence>
<dbReference type="InterPro" id="IPR000531">
    <property type="entry name" value="Beta-barrel_TonB"/>
</dbReference>
<keyword evidence="12 19" id="KW-0675">Receptor</keyword>
<evidence type="ECO:0000259" key="17">
    <source>
        <dbReference type="Pfam" id="PF00593"/>
    </source>
</evidence>
<evidence type="ECO:0000256" key="2">
    <source>
        <dbReference type="ARBA" id="ARBA00009810"/>
    </source>
</evidence>
<keyword evidence="13 14" id="KW-0998">Cell outer membrane</keyword>
<dbReference type="InterPro" id="IPR039426">
    <property type="entry name" value="TonB-dep_rcpt-like"/>
</dbReference>
<evidence type="ECO:0000259" key="18">
    <source>
        <dbReference type="Pfam" id="PF07715"/>
    </source>
</evidence>
<keyword evidence="5" id="KW-0410">Iron transport</keyword>
<evidence type="ECO:0000256" key="8">
    <source>
        <dbReference type="ARBA" id="ARBA00023004"/>
    </source>
</evidence>
<dbReference type="InterPro" id="IPR036942">
    <property type="entry name" value="Beta-barrel_TonB_sf"/>
</dbReference>
<organism evidence="19 20">
    <name type="scientific">Janthinobacterium svalbardensis</name>
    <dbReference type="NCBI Taxonomy" id="368607"/>
    <lineage>
        <taxon>Bacteria</taxon>
        <taxon>Pseudomonadati</taxon>
        <taxon>Pseudomonadota</taxon>
        <taxon>Betaproteobacteria</taxon>
        <taxon>Burkholderiales</taxon>
        <taxon>Oxalobacteraceae</taxon>
        <taxon>Janthinobacterium</taxon>
    </lineage>
</organism>
<keyword evidence="7" id="KW-0732">Signal</keyword>